<evidence type="ECO:0000313" key="2">
    <source>
        <dbReference type="EMBL" id="PHT59565.1"/>
    </source>
</evidence>
<evidence type="ECO:0000256" key="1">
    <source>
        <dbReference type="SAM" id="MobiDB-lite"/>
    </source>
</evidence>
<keyword evidence="3" id="KW-1185">Reference proteome</keyword>
<dbReference type="PANTHER" id="PTHR33022">
    <property type="entry name" value="DUF1985 DOMAIN-CONTAINING PROTEIN"/>
    <property type="match status" value="1"/>
</dbReference>
<dbReference type="OrthoDB" id="1324529at2759"/>
<reference evidence="2 3" key="1">
    <citation type="journal article" date="2017" name="Genome Biol.">
        <title>New reference genome sequences of hot pepper reveal the massive evolution of plant disease-resistance genes by retroduplication.</title>
        <authorList>
            <person name="Kim S."/>
            <person name="Park J."/>
            <person name="Yeom S.I."/>
            <person name="Kim Y.M."/>
            <person name="Seo E."/>
            <person name="Kim K.T."/>
            <person name="Kim M.S."/>
            <person name="Lee J.M."/>
            <person name="Cheong K."/>
            <person name="Shin H.S."/>
            <person name="Kim S.B."/>
            <person name="Han K."/>
            <person name="Lee J."/>
            <person name="Park M."/>
            <person name="Lee H.A."/>
            <person name="Lee H.Y."/>
            <person name="Lee Y."/>
            <person name="Oh S."/>
            <person name="Lee J.H."/>
            <person name="Choi E."/>
            <person name="Choi E."/>
            <person name="Lee S.E."/>
            <person name="Jeon J."/>
            <person name="Kim H."/>
            <person name="Choi G."/>
            <person name="Song H."/>
            <person name="Lee J."/>
            <person name="Lee S.C."/>
            <person name="Kwon J.K."/>
            <person name="Lee H.Y."/>
            <person name="Koo N."/>
            <person name="Hong Y."/>
            <person name="Kim R.W."/>
            <person name="Kang W.H."/>
            <person name="Huh J.H."/>
            <person name="Kang B.C."/>
            <person name="Yang T.J."/>
            <person name="Lee Y.H."/>
            <person name="Bennetzen J.L."/>
            <person name="Choi D."/>
        </authorList>
    </citation>
    <scope>NUCLEOTIDE SEQUENCE [LARGE SCALE GENOMIC DNA]</scope>
    <source>
        <strain evidence="3">cv. PBC81</strain>
    </source>
</reference>
<feature type="region of interest" description="Disordered" evidence="1">
    <location>
        <begin position="1"/>
        <end position="35"/>
    </location>
</feature>
<name>A0A2G2XPZ5_CAPBA</name>
<feature type="compositionally biased region" description="Basic and acidic residues" evidence="1">
    <location>
        <begin position="1"/>
        <end position="23"/>
    </location>
</feature>
<protein>
    <submittedName>
        <fullName evidence="2">Uncharacterized protein</fullName>
    </submittedName>
</protein>
<gene>
    <name evidence="2" type="ORF">CQW23_01928</name>
</gene>
<dbReference type="PANTHER" id="PTHR33022:SF13">
    <property type="entry name" value="UBIQUITIN-LIKE PROTEASE FAMILY PROFILE DOMAIN-CONTAINING PROTEIN"/>
    <property type="match status" value="1"/>
</dbReference>
<evidence type="ECO:0000313" key="3">
    <source>
        <dbReference type="Proteomes" id="UP000224567"/>
    </source>
</evidence>
<comment type="caution">
    <text evidence="2">The sequence shown here is derived from an EMBL/GenBank/DDBJ whole genome shotgun (WGS) entry which is preliminary data.</text>
</comment>
<accession>A0A2G2XPZ5</accession>
<dbReference type="EMBL" id="MLFT02000001">
    <property type="protein sequence ID" value="PHT59565.1"/>
    <property type="molecule type" value="Genomic_DNA"/>
</dbReference>
<organism evidence="2 3">
    <name type="scientific">Capsicum baccatum</name>
    <name type="common">Peruvian pepper</name>
    <dbReference type="NCBI Taxonomy" id="33114"/>
    <lineage>
        <taxon>Eukaryota</taxon>
        <taxon>Viridiplantae</taxon>
        <taxon>Streptophyta</taxon>
        <taxon>Embryophyta</taxon>
        <taxon>Tracheophyta</taxon>
        <taxon>Spermatophyta</taxon>
        <taxon>Magnoliopsida</taxon>
        <taxon>eudicotyledons</taxon>
        <taxon>Gunneridae</taxon>
        <taxon>Pentapetalae</taxon>
        <taxon>asterids</taxon>
        <taxon>lamiids</taxon>
        <taxon>Solanales</taxon>
        <taxon>Solanaceae</taxon>
        <taxon>Solanoideae</taxon>
        <taxon>Capsiceae</taxon>
        <taxon>Capsicum</taxon>
    </lineage>
</organism>
<reference evidence="3" key="2">
    <citation type="journal article" date="2017" name="J. Anim. Genet.">
        <title>Multiple reference genome sequences of hot pepper reveal the massive evolution of plant disease resistance genes by retroduplication.</title>
        <authorList>
            <person name="Kim S."/>
            <person name="Park J."/>
            <person name="Yeom S.-I."/>
            <person name="Kim Y.-M."/>
            <person name="Seo E."/>
            <person name="Kim K.-T."/>
            <person name="Kim M.-S."/>
            <person name="Lee J.M."/>
            <person name="Cheong K."/>
            <person name="Shin H.-S."/>
            <person name="Kim S.-B."/>
            <person name="Han K."/>
            <person name="Lee J."/>
            <person name="Park M."/>
            <person name="Lee H.-A."/>
            <person name="Lee H.-Y."/>
            <person name="Lee Y."/>
            <person name="Oh S."/>
            <person name="Lee J.H."/>
            <person name="Choi E."/>
            <person name="Choi E."/>
            <person name="Lee S.E."/>
            <person name="Jeon J."/>
            <person name="Kim H."/>
            <person name="Choi G."/>
            <person name="Song H."/>
            <person name="Lee J."/>
            <person name="Lee S.-C."/>
            <person name="Kwon J.-K."/>
            <person name="Lee H.-Y."/>
            <person name="Koo N."/>
            <person name="Hong Y."/>
            <person name="Kim R.W."/>
            <person name="Kang W.-H."/>
            <person name="Huh J.H."/>
            <person name="Kang B.-C."/>
            <person name="Yang T.-J."/>
            <person name="Lee Y.-H."/>
            <person name="Bennetzen J.L."/>
            <person name="Choi D."/>
        </authorList>
    </citation>
    <scope>NUCLEOTIDE SEQUENCE [LARGE SCALE GENOMIC DNA]</scope>
    <source>
        <strain evidence="3">cv. PBC81</strain>
    </source>
</reference>
<proteinExistence type="predicted"/>
<sequence>MGEGGRGRRADAEGRTGGRRPEPEIGSVNDDGRPEVSSEAVFAKYLSEGLGIPSSGIDAQYLCLRYATLLCKYESLMAESGYFSENDYPPRSRSNFIPTAKDRILNVE</sequence>
<dbReference type="AlphaFoldDB" id="A0A2G2XPZ5"/>
<dbReference type="Proteomes" id="UP000224567">
    <property type="component" value="Unassembled WGS sequence"/>
</dbReference>